<dbReference type="Gene3D" id="3.60.60.10">
    <property type="entry name" value="Penicillin V Acylase, Chain A"/>
    <property type="match status" value="1"/>
</dbReference>
<dbReference type="Proteomes" id="UP000016491">
    <property type="component" value="Unassembled WGS sequence"/>
</dbReference>
<proteinExistence type="predicted"/>
<dbReference type="Gene3D" id="1.10.10.2120">
    <property type="match status" value="1"/>
</dbReference>
<accession>A0ABC9U369</accession>
<evidence type="ECO:0000259" key="1">
    <source>
        <dbReference type="Pfam" id="PF03417"/>
    </source>
</evidence>
<dbReference type="EMBL" id="AWSU01000026">
    <property type="protein sequence ID" value="ERI80447.1"/>
    <property type="molecule type" value="Genomic_DNA"/>
</dbReference>
<name>A0ABC9U369_CLOSY</name>
<gene>
    <name evidence="2" type="ORF">CLOSYM_00324</name>
</gene>
<sequence length="405" mass="45841">MTGKKLSGRTKNNFLIKGRTAPIMNVSINIRDPAGRISGNLTQYRKDFSERKSMNSMVKVKGTPYEQGVMQGTELREVILHNIREVGKKMASDHVDMVRYEEFVKKNAAFLKQAHSDIFEEMKGISDGAEIPFDDILMLNIPAYFMTGYFNQECSMIMARGKATADGCTYVIKNRDMSTYIEQAVIEREYPDGLKIVEINGAGTVTYPASGMNSYGVGVTTTGFWSAKAPSDLEAAEYSHIFLNVHLLLAKCRTAGEALEYVKNSPRMNGLNIIIVDREDAWLAEMTRDEVSIEKDNGSGILFRTNHYRSERLSHLNPEETEYPSTYFRYRRMEEMLGKQYGRIRFQDLFRIMSDHENGVNAICRHPQEGAPSRTISTSLFVLEDGEAWTTLGNPCDSLKYALLK</sequence>
<reference evidence="2 3" key="1">
    <citation type="submission" date="2013-07" db="EMBL/GenBank/DDBJ databases">
        <authorList>
            <person name="Weinstock G."/>
            <person name="Sodergren E."/>
            <person name="Wylie T."/>
            <person name="Fulton L."/>
            <person name="Fulton R."/>
            <person name="Fronick C."/>
            <person name="O'Laughlin M."/>
            <person name="Godfrey J."/>
            <person name="Miner T."/>
            <person name="Herter B."/>
            <person name="Appelbaum E."/>
            <person name="Cordes M."/>
            <person name="Lek S."/>
            <person name="Wollam A."/>
            <person name="Pepin K.H."/>
            <person name="Palsikar V.B."/>
            <person name="Mitreva M."/>
            <person name="Wilson R.K."/>
        </authorList>
    </citation>
    <scope>NUCLEOTIDE SEQUENCE [LARGE SCALE GENOMIC DNA]</scope>
    <source>
        <strain evidence="2 3">ATCC 14940</strain>
    </source>
</reference>
<dbReference type="PANTHER" id="PTHR34180">
    <property type="entry name" value="PEPTIDASE C45"/>
    <property type="match status" value="1"/>
</dbReference>
<dbReference type="Pfam" id="PF03417">
    <property type="entry name" value="AAT"/>
    <property type="match status" value="1"/>
</dbReference>
<dbReference type="InterPro" id="IPR047801">
    <property type="entry name" value="Peptidase_C45"/>
</dbReference>
<organism evidence="2 3">
    <name type="scientific">[Clostridium] symbiosum ATCC 14940</name>
    <dbReference type="NCBI Taxonomy" id="411472"/>
    <lineage>
        <taxon>Bacteria</taxon>
        <taxon>Bacillati</taxon>
        <taxon>Bacillota</taxon>
        <taxon>Clostridia</taxon>
        <taxon>Lachnospirales</taxon>
        <taxon>Lachnospiraceae</taxon>
        <taxon>Otoolea</taxon>
    </lineage>
</organism>
<dbReference type="PANTHER" id="PTHR34180:SF1">
    <property type="entry name" value="BETA-ALANYL-DOPAMINE_CARCININE HYDROLASE"/>
    <property type="match status" value="1"/>
</dbReference>
<evidence type="ECO:0000313" key="3">
    <source>
        <dbReference type="Proteomes" id="UP000016491"/>
    </source>
</evidence>
<dbReference type="NCBIfam" id="NF040521">
    <property type="entry name" value="C45_proenzyme"/>
    <property type="match status" value="1"/>
</dbReference>
<feature type="domain" description="Peptidase C45 hydrolase" evidence="1">
    <location>
        <begin position="165"/>
        <end position="395"/>
    </location>
</feature>
<evidence type="ECO:0000313" key="2">
    <source>
        <dbReference type="EMBL" id="ERI80447.1"/>
    </source>
</evidence>
<dbReference type="AlphaFoldDB" id="A0ABC9U369"/>
<dbReference type="InterPro" id="IPR005079">
    <property type="entry name" value="Peptidase_C45_hydrolase"/>
</dbReference>
<dbReference type="InterPro" id="IPR047794">
    <property type="entry name" value="C45_proenzyme-like"/>
</dbReference>
<protein>
    <submittedName>
        <fullName evidence="2">Acyl-coenzyme A:6-aminopenicillanic acid acyl-transferase</fullName>
    </submittedName>
</protein>
<comment type="caution">
    <text evidence="2">The sequence shown here is derived from an EMBL/GenBank/DDBJ whole genome shotgun (WGS) entry which is preliminary data.</text>
</comment>